<dbReference type="GO" id="GO:0044780">
    <property type="term" value="P:bacterial-type flagellum assembly"/>
    <property type="evidence" value="ECO:0007669"/>
    <property type="project" value="InterPro"/>
</dbReference>
<dbReference type="Gene3D" id="1.20.120.340">
    <property type="entry name" value="Flagellar protein FliS"/>
    <property type="match status" value="1"/>
</dbReference>
<dbReference type="RefSeq" id="WP_161390088.1">
    <property type="nucleotide sequence ID" value="NZ_JBHSCP010000001.1"/>
</dbReference>
<keyword evidence="1" id="KW-0969">Cilium</keyword>
<protein>
    <submittedName>
        <fullName evidence="1">Flagellin</fullName>
    </submittedName>
</protein>
<keyword evidence="1" id="KW-0282">Flagellum</keyword>
<keyword evidence="1" id="KW-0966">Cell projection</keyword>
<dbReference type="SUPFAM" id="SSF101116">
    <property type="entry name" value="Flagellar export chaperone FliS"/>
    <property type="match status" value="1"/>
</dbReference>
<dbReference type="Pfam" id="PF02561">
    <property type="entry name" value="FliS"/>
    <property type="match status" value="1"/>
</dbReference>
<sequence>MLAWSDPYEAYRRTHLDARVQGGDTTELVRFCLEQAIQSLGSAIMADSRQEPTARSKSIVRALTAITALEMGVDRDAPMGTVLLHFYGATREALLSSVIQFDAERLASVRQDLVDVSGALHPVR</sequence>
<reference evidence="1 2" key="1">
    <citation type="submission" date="2019-12" db="EMBL/GenBank/DDBJ databases">
        <title>Genomic-based taxomic classification of the family Erythrobacteraceae.</title>
        <authorList>
            <person name="Xu L."/>
        </authorList>
    </citation>
    <scope>NUCLEOTIDE SEQUENCE [LARGE SCALE GENOMIC DNA]</scope>
    <source>
        <strain evidence="1 2">S36</strain>
    </source>
</reference>
<proteinExistence type="predicted"/>
<evidence type="ECO:0000313" key="1">
    <source>
        <dbReference type="EMBL" id="MXO98446.1"/>
    </source>
</evidence>
<gene>
    <name evidence="1" type="ORF">GRI97_05530</name>
</gene>
<dbReference type="AlphaFoldDB" id="A0A6I4TR87"/>
<keyword evidence="2" id="KW-1185">Reference proteome</keyword>
<name>A0A6I4TR87_9SPHN</name>
<evidence type="ECO:0000313" key="2">
    <source>
        <dbReference type="Proteomes" id="UP000469430"/>
    </source>
</evidence>
<accession>A0A6I4TR87</accession>
<dbReference type="InterPro" id="IPR036584">
    <property type="entry name" value="FliS_sf"/>
</dbReference>
<dbReference type="EMBL" id="WTYJ01000001">
    <property type="protein sequence ID" value="MXO98446.1"/>
    <property type="molecule type" value="Genomic_DNA"/>
</dbReference>
<dbReference type="Proteomes" id="UP000469430">
    <property type="component" value="Unassembled WGS sequence"/>
</dbReference>
<dbReference type="OrthoDB" id="7355300at2"/>
<organism evidence="1 2">
    <name type="scientific">Croceibacterium xixiisoli</name>
    <dbReference type="NCBI Taxonomy" id="1476466"/>
    <lineage>
        <taxon>Bacteria</taxon>
        <taxon>Pseudomonadati</taxon>
        <taxon>Pseudomonadota</taxon>
        <taxon>Alphaproteobacteria</taxon>
        <taxon>Sphingomonadales</taxon>
        <taxon>Erythrobacteraceae</taxon>
        <taxon>Croceibacterium</taxon>
    </lineage>
</organism>
<dbReference type="InterPro" id="IPR003713">
    <property type="entry name" value="FliS"/>
</dbReference>
<comment type="caution">
    <text evidence="1">The sequence shown here is derived from an EMBL/GenBank/DDBJ whole genome shotgun (WGS) entry which is preliminary data.</text>
</comment>